<organism evidence="2 3">
    <name type="scientific">Streptomyces hebeiensis</name>
    <dbReference type="NCBI Taxonomy" id="229486"/>
    <lineage>
        <taxon>Bacteria</taxon>
        <taxon>Bacillati</taxon>
        <taxon>Actinomycetota</taxon>
        <taxon>Actinomycetes</taxon>
        <taxon>Kitasatosporales</taxon>
        <taxon>Streptomycetaceae</taxon>
        <taxon>Streptomyces</taxon>
    </lineage>
</organism>
<evidence type="ECO:0000313" key="3">
    <source>
        <dbReference type="Proteomes" id="UP001501371"/>
    </source>
</evidence>
<proteinExistence type="predicted"/>
<accession>A0ABP4FWZ7</accession>
<dbReference type="RefSeq" id="WP_344285713.1">
    <property type="nucleotide sequence ID" value="NZ_BAAAKV010000149.1"/>
</dbReference>
<feature type="region of interest" description="Disordered" evidence="1">
    <location>
        <begin position="30"/>
        <end position="51"/>
    </location>
</feature>
<reference evidence="3" key="1">
    <citation type="journal article" date="2019" name="Int. J. Syst. Evol. Microbiol.">
        <title>The Global Catalogue of Microorganisms (GCM) 10K type strain sequencing project: providing services to taxonomists for standard genome sequencing and annotation.</title>
        <authorList>
            <consortium name="The Broad Institute Genomics Platform"/>
            <consortium name="The Broad Institute Genome Sequencing Center for Infectious Disease"/>
            <person name="Wu L."/>
            <person name="Ma J."/>
        </authorList>
    </citation>
    <scope>NUCLEOTIDE SEQUENCE [LARGE SCALE GENOMIC DNA]</scope>
    <source>
        <strain evidence="3">JCM 12696</strain>
    </source>
</reference>
<protein>
    <submittedName>
        <fullName evidence="2">Uncharacterized protein</fullName>
    </submittedName>
</protein>
<dbReference type="Proteomes" id="UP001501371">
    <property type="component" value="Unassembled WGS sequence"/>
</dbReference>
<evidence type="ECO:0000256" key="1">
    <source>
        <dbReference type="SAM" id="MobiDB-lite"/>
    </source>
</evidence>
<keyword evidence="3" id="KW-1185">Reference proteome</keyword>
<comment type="caution">
    <text evidence="2">The sequence shown here is derived from an EMBL/GenBank/DDBJ whole genome shotgun (WGS) entry which is preliminary data.</text>
</comment>
<gene>
    <name evidence="2" type="ORF">GCM10009654_68590</name>
</gene>
<dbReference type="EMBL" id="BAAAKV010000149">
    <property type="protein sequence ID" value="GAA1203091.1"/>
    <property type="molecule type" value="Genomic_DNA"/>
</dbReference>
<sequence>MPVYEYHPDELARVSVVRRATGLTLSEVEEQRRAAQDREDRALAAPQEPRKPTELDIAVCQRVEWARIEQFMREQRMAVYSPSKDPRVARREERRAQRMATEAGCSEQADAGLPVEVLRYRVYRVTARQATAPAGEEALVRHIFAASAGAAVEHAQRLFDRHSSTCQDGEYCINFVEQVLPEPGEFF</sequence>
<evidence type="ECO:0000313" key="2">
    <source>
        <dbReference type="EMBL" id="GAA1203091.1"/>
    </source>
</evidence>
<name>A0ABP4FWZ7_9ACTN</name>